<organism evidence="2 3">
    <name type="scientific">Streptomyces azureus</name>
    <dbReference type="NCBI Taxonomy" id="146537"/>
    <lineage>
        <taxon>Bacteria</taxon>
        <taxon>Bacillati</taxon>
        <taxon>Actinomycetota</taxon>
        <taxon>Actinomycetes</taxon>
        <taxon>Kitasatosporales</taxon>
        <taxon>Streptomycetaceae</taxon>
        <taxon>Streptomyces</taxon>
    </lineage>
</organism>
<dbReference type="AlphaFoldDB" id="A0A0K8PHC5"/>
<protein>
    <submittedName>
        <fullName evidence="2">Choline binding protein A</fullName>
    </submittedName>
</protein>
<keyword evidence="3" id="KW-1185">Reference proteome</keyword>
<accession>A0A0K8PHC5</accession>
<dbReference type="PATRIC" id="fig|146537.3.peg.1970"/>
<reference evidence="2" key="1">
    <citation type="journal article" date="2015" name="Genome Announc.">
        <title>Draft Genome Sequence of Thiostrepton-Producing Streptomyces azureus ATCC 14921.</title>
        <authorList>
            <person name="Sakihara K."/>
            <person name="Maeda J."/>
            <person name="Tashiro K."/>
            <person name="Fujino Y."/>
            <person name="Kuhara S."/>
            <person name="Ohshima T."/>
            <person name="Ogata S."/>
            <person name="Doi K."/>
        </authorList>
    </citation>
    <scope>NUCLEOTIDE SEQUENCE [LARGE SCALE GENOMIC DNA]</scope>
    <source>
        <strain evidence="2">ATCC14921</strain>
    </source>
</reference>
<evidence type="ECO:0000313" key="2">
    <source>
        <dbReference type="EMBL" id="GAP47128.1"/>
    </source>
</evidence>
<name>A0A0K8PHC5_STRAJ</name>
<feature type="compositionally biased region" description="Polar residues" evidence="1">
    <location>
        <begin position="99"/>
        <end position="108"/>
    </location>
</feature>
<evidence type="ECO:0000256" key="1">
    <source>
        <dbReference type="SAM" id="MobiDB-lite"/>
    </source>
</evidence>
<sequence length="108" mass="11190">MWSDCRLHLGRVPYGRWTSFAVLSLRGPGRPAPPQRPAPARQERDQVPAPSTSRPAEGPRAALPMAADPRAGDGSAPRPSLTGSTSVPTARADAPGAKPQSSRAAASS</sequence>
<gene>
    <name evidence="2" type="ORF">SAZU_1865</name>
</gene>
<evidence type="ECO:0000313" key="3">
    <source>
        <dbReference type="Proteomes" id="UP000053859"/>
    </source>
</evidence>
<feature type="region of interest" description="Disordered" evidence="1">
    <location>
        <begin position="24"/>
        <end position="108"/>
    </location>
</feature>
<dbReference type="EMBL" id="DF968228">
    <property type="protein sequence ID" value="GAP47128.1"/>
    <property type="molecule type" value="Genomic_DNA"/>
</dbReference>
<proteinExistence type="predicted"/>
<dbReference type="Proteomes" id="UP000053859">
    <property type="component" value="Unassembled WGS sequence"/>
</dbReference>